<name>A0AAE0N225_9PEZI</name>
<evidence type="ECO:0000256" key="2">
    <source>
        <dbReference type="SAM" id="MobiDB-lite"/>
    </source>
</evidence>
<feature type="region of interest" description="Disordered" evidence="2">
    <location>
        <begin position="21"/>
        <end position="52"/>
    </location>
</feature>
<evidence type="ECO:0000256" key="1">
    <source>
        <dbReference type="SAM" id="Coils"/>
    </source>
</evidence>
<gene>
    <name evidence="3" type="ORF">B0H63DRAFT_489921</name>
</gene>
<dbReference type="Proteomes" id="UP001285441">
    <property type="component" value="Unassembled WGS sequence"/>
</dbReference>
<reference evidence="3" key="1">
    <citation type="journal article" date="2023" name="Mol. Phylogenet. Evol.">
        <title>Genome-scale phylogeny and comparative genomics of the fungal order Sordariales.</title>
        <authorList>
            <person name="Hensen N."/>
            <person name="Bonometti L."/>
            <person name="Westerberg I."/>
            <person name="Brannstrom I.O."/>
            <person name="Guillou S."/>
            <person name="Cros-Aarteil S."/>
            <person name="Calhoun S."/>
            <person name="Haridas S."/>
            <person name="Kuo A."/>
            <person name="Mondo S."/>
            <person name="Pangilinan J."/>
            <person name="Riley R."/>
            <person name="LaButti K."/>
            <person name="Andreopoulos B."/>
            <person name="Lipzen A."/>
            <person name="Chen C."/>
            <person name="Yan M."/>
            <person name="Daum C."/>
            <person name="Ng V."/>
            <person name="Clum A."/>
            <person name="Steindorff A."/>
            <person name="Ohm R.A."/>
            <person name="Martin F."/>
            <person name="Silar P."/>
            <person name="Natvig D.O."/>
            <person name="Lalanne C."/>
            <person name="Gautier V."/>
            <person name="Ament-Velasquez S.L."/>
            <person name="Kruys A."/>
            <person name="Hutchinson M.I."/>
            <person name="Powell A.J."/>
            <person name="Barry K."/>
            <person name="Miller A.N."/>
            <person name="Grigoriev I.V."/>
            <person name="Debuchy R."/>
            <person name="Gladieux P."/>
            <person name="Hiltunen Thoren M."/>
            <person name="Johannesson H."/>
        </authorList>
    </citation>
    <scope>NUCLEOTIDE SEQUENCE</scope>
    <source>
        <strain evidence="3">CBS 232.78</strain>
    </source>
</reference>
<protein>
    <submittedName>
        <fullName evidence="3">Uncharacterized protein</fullName>
    </submittedName>
</protein>
<accession>A0AAE0N225</accession>
<keyword evidence="1" id="KW-0175">Coiled coil</keyword>
<proteinExistence type="predicted"/>
<feature type="compositionally biased region" description="Polar residues" evidence="2">
    <location>
        <begin position="29"/>
        <end position="38"/>
    </location>
</feature>
<sequence>MSPLKVLSNENAIDLTLGNHDNIDYRQPTPASTGTATQPALRHGVGSETHPAQFQCPRYRHRSPCLPLLLLLEGNAPSLKPNILNGPERSKPREEVPEGYMWGRHAMTIQDCLAQCRADAADLQRRAQLKNQALRQKRADDKAAKERLIAFLNLANSIHTSKISNETRVNPPSQDKIERAVEDFRRLFWREINVVEMCYCIDTLRRAAKKAVMLECDATAC</sequence>
<comment type="caution">
    <text evidence="3">The sequence shown here is derived from an EMBL/GenBank/DDBJ whole genome shotgun (WGS) entry which is preliminary data.</text>
</comment>
<organism evidence="3 4">
    <name type="scientific">Podospora didyma</name>
    <dbReference type="NCBI Taxonomy" id="330526"/>
    <lineage>
        <taxon>Eukaryota</taxon>
        <taxon>Fungi</taxon>
        <taxon>Dikarya</taxon>
        <taxon>Ascomycota</taxon>
        <taxon>Pezizomycotina</taxon>
        <taxon>Sordariomycetes</taxon>
        <taxon>Sordariomycetidae</taxon>
        <taxon>Sordariales</taxon>
        <taxon>Podosporaceae</taxon>
        <taxon>Podospora</taxon>
    </lineage>
</organism>
<evidence type="ECO:0000313" key="4">
    <source>
        <dbReference type="Proteomes" id="UP001285441"/>
    </source>
</evidence>
<reference evidence="3" key="2">
    <citation type="submission" date="2023-06" db="EMBL/GenBank/DDBJ databases">
        <authorList>
            <consortium name="Lawrence Berkeley National Laboratory"/>
            <person name="Haridas S."/>
            <person name="Hensen N."/>
            <person name="Bonometti L."/>
            <person name="Westerberg I."/>
            <person name="Brannstrom I.O."/>
            <person name="Guillou S."/>
            <person name="Cros-Aarteil S."/>
            <person name="Calhoun S."/>
            <person name="Kuo A."/>
            <person name="Mondo S."/>
            <person name="Pangilinan J."/>
            <person name="Riley R."/>
            <person name="LaButti K."/>
            <person name="Andreopoulos B."/>
            <person name="Lipzen A."/>
            <person name="Chen C."/>
            <person name="Yanf M."/>
            <person name="Daum C."/>
            <person name="Ng V."/>
            <person name="Clum A."/>
            <person name="Steindorff A."/>
            <person name="Ohm R."/>
            <person name="Martin F."/>
            <person name="Silar P."/>
            <person name="Natvig D."/>
            <person name="Lalanne C."/>
            <person name="Gautier V."/>
            <person name="Ament-velasquez S.L."/>
            <person name="Kruys A."/>
            <person name="Hutchinson M.I."/>
            <person name="Powell A.J."/>
            <person name="Barry K."/>
            <person name="Miller A.N."/>
            <person name="Grigoriev I.V."/>
            <person name="Debuchy R."/>
            <person name="Gladieux P."/>
            <person name="Thoren M.H."/>
            <person name="Johannesson H."/>
        </authorList>
    </citation>
    <scope>NUCLEOTIDE SEQUENCE</scope>
    <source>
        <strain evidence="3">CBS 232.78</strain>
    </source>
</reference>
<dbReference type="EMBL" id="JAULSW010000011">
    <property type="protein sequence ID" value="KAK3367872.1"/>
    <property type="molecule type" value="Genomic_DNA"/>
</dbReference>
<dbReference type="AlphaFoldDB" id="A0AAE0N225"/>
<keyword evidence="4" id="KW-1185">Reference proteome</keyword>
<evidence type="ECO:0000313" key="3">
    <source>
        <dbReference type="EMBL" id="KAK3367872.1"/>
    </source>
</evidence>
<feature type="coiled-coil region" evidence="1">
    <location>
        <begin position="113"/>
        <end position="140"/>
    </location>
</feature>